<dbReference type="PANTHER" id="PTHR43685:SF2">
    <property type="entry name" value="GLYCOSYLTRANSFERASE 2-LIKE DOMAIN-CONTAINING PROTEIN"/>
    <property type="match status" value="1"/>
</dbReference>
<dbReference type="EMBL" id="JBHRXZ010000022">
    <property type="protein sequence ID" value="MFC3608565.1"/>
    <property type="molecule type" value="Genomic_DNA"/>
</dbReference>
<sequence>MIRFSVVIPAKSREGLLQRAIDSVLASPGAEQCEIIVIDDFSIPPLRPTNMREQDVIIRNSQSRGAAVARNKGIDLAQGEIIYLLDSDDYFVQKSFIEDLECLSLDNVLWFSDVTSGRYSSNYPASLEKDDFFDGIFFKYPYICQTSSLFFRRQSKFRFDEALPKHQDWDFAYSVLCQGGSLRKGRGKIYFDRSDKQSLSRIIAPMKSRAWFEKLRNLRSNNKSIDLAQVWFHLFCQNLSECGWRSFFRTACALLVKRKTNLKRVAKIFSHRMIAQVSRKTEVQA</sequence>
<dbReference type="InterPro" id="IPR050834">
    <property type="entry name" value="Glycosyltransf_2"/>
</dbReference>
<dbReference type="InterPro" id="IPR029044">
    <property type="entry name" value="Nucleotide-diphossugar_trans"/>
</dbReference>
<feature type="domain" description="Glycosyltransferase 2-like" evidence="1">
    <location>
        <begin position="5"/>
        <end position="98"/>
    </location>
</feature>
<dbReference type="GO" id="GO:0016757">
    <property type="term" value="F:glycosyltransferase activity"/>
    <property type="evidence" value="ECO:0007669"/>
    <property type="project" value="UniProtKB-KW"/>
</dbReference>
<dbReference type="InterPro" id="IPR001173">
    <property type="entry name" value="Glyco_trans_2-like"/>
</dbReference>
<keyword evidence="2" id="KW-0808">Transferase</keyword>
<keyword evidence="2" id="KW-0328">Glycosyltransferase</keyword>
<name>A0ABV7T8A6_9GAMM</name>
<reference evidence="3" key="1">
    <citation type="journal article" date="2019" name="Int. J. Syst. Evol. Microbiol.">
        <title>The Global Catalogue of Microorganisms (GCM) 10K type strain sequencing project: providing services to taxonomists for standard genome sequencing and annotation.</title>
        <authorList>
            <consortium name="The Broad Institute Genomics Platform"/>
            <consortium name="The Broad Institute Genome Sequencing Center for Infectious Disease"/>
            <person name="Wu L."/>
            <person name="Ma J."/>
        </authorList>
    </citation>
    <scope>NUCLEOTIDE SEQUENCE [LARGE SCALE GENOMIC DNA]</scope>
    <source>
        <strain evidence="3">KCTC 42447</strain>
    </source>
</reference>
<keyword evidence="3" id="KW-1185">Reference proteome</keyword>
<dbReference type="Gene3D" id="3.90.550.10">
    <property type="entry name" value="Spore Coat Polysaccharide Biosynthesis Protein SpsA, Chain A"/>
    <property type="match status" value="1"/>
</dbReference>
<protein>
    <submittedName>
        <fullName evidence="2">Glycosyltransferase family 2 protein</fullName>
        <ecNumber evidence="2">2.4.-.-</ecNumber>
    </submittedName>
</protein>
<dbReference type="RefSeq" id="WP_386365209.1">
    <property type="nucleotide sequence ID" value="NZ_JBHRXZ010000022.1"/>
</dbReference>
<dbReference type="Pfam" id="PF00535">
    <property type="entry name" value="Glycos_transf_2"/>
    <property type="match status" value="1"/>
</dbReference>
<dbReference type="EC" id="2.4.-.-" evidence="2"/>
<dbReference type="CDD" id="cd00761">
    <property type="entry name" value="Glyco_tranf_GTA_type"/>
    <property type="match status" value="1"/>
</dbReference>
<evidence type="ECO:0000313" key="3">
    <source>
        <dbReference type="Proteomes" id="UP001595630"/>
    </source>
</evidence>
<evidence type="ECO:0000313" key="2">
    <source>
        <dbReference type="EMBL" id="MFC3608565.1"/>
    </source>
</evidence>
<organism evidence="2 3">
    <name type="scientific">Stutzerimonas tarimensis</name>
    <dbReference type="NCBI Taxonomy" id="1507735"/>
    <lineage>
        <taxon>Bacteria</taxon>
        <taxon>Pseudomonadati</taxon>
        <taxon>Pseudomonadota</taxon>
        <taxon>Gammaproteobacteria</taxon>
        <taxon>Pseudomonadales</taxon>
        <taxon>Pseudomonadaceae</taxon>
        <taxon>Stutzerimonas</taxon>
    </lineage>
</organism>
<dbReference type="PANTHER" id="PTHR43685">
    <property type="entry name" value="GLYCOSYLTRANSFERASE"/>
    <property type="match status" value="1"/>
</dbReference>
<dbReference type="Proteomes" id="UP001595630">
    <property type="component" value="Unassembled WGS sequence"/>
</dbReference>
<comment type="caution">
    <text evidence="2">The sequence shown here is derived from an EMBL/GenBank/DDBJ whole genome shotgun (WGS) entry which is preliminary data.</text>
</comment>
<accession>A0ABV7T8A6</accession>
<dbReference type="SUPFAM" id="SSF53448">
    <property type="entry name" value="Nucleotide-diphospho-sugar transferases"/>
    <property type="match status" value="1"/>
</dbReference>
<evidence type="ECO:0000259" key="1">
    <source>
        <dbReference type="Pfam" id="PF00535"/>
    </source>
</evidence>
<proteinExistence type="predicted"/>
<gene>
    <name evidence="2" type="ORF">ACFOMF_12325</name>
</gene>